<organism evidence="1 2">
    <name type="scientific">Gardnerella vaginalis</name>
    <dbReference type="NCBI Taxonomy" id="2702"/>
    <lineage>
        <taxon>Bacteria</taxon>
        <taxon>Bacillati</taxon>
        <taxon>Actinomycetota</taxon>
        <taxon>Actinomycetes</taxon>
        <taxon>Bifidobacteriales</taxon>
        <taxon>Bifidobacteriaceae</taxon>
        <taxon>Gardnerella</taxon>
    </lineage>
</organism>
<dbReference type="PATRIC" id="fig|2702.99.peg.663"/>
<feature type="non-terminal residue" evidence="1">
    <location>
        <position position="1"/>
    </location>
</feature>
<reference evidence="1 2" key="1">
    <citation type="submission" date="2016-01" db="EMBL/GenBank/DDBJ databases">
        <authorList>
            <person name="Oliw E.H."/>
        </authorList>
    </citation>
    <scope>NUCLEOTIDE SEQUENCE [LARGE SCALE GENOMIC DNA]</scope>
    <source>
        <strain evidence="1 2">GED7760B</strain>
    </source>
</reference>
<protein>
    <submittedName>
        <fullName evidence="1">Uncharacterized protein</fullName>
    </submittedName>
</protein>
<dbReference type="AlphaFoldDB" id="A0A133NPE3"/>
<dbReference type="Proteomes" id="UP000070558">
    <property type="component" value="Unassembled WGS sequence"/>
</dbReference>
<name>A0A133NPE3_GARVA</name>
<evidence type="ECO:0000313" key="2">
    <source>
        <dbReference type="Proteomes" id="UP000070558"/>
    </source>
</evidence>
<evidence type="ECO:0000313" key="1">
    <source>
        <dbReference type="EMBL" id="KXA18172.1"/>
    </source>
</evidence>
<sequence>ASLAAAANRAVGAAACGHAEPAPAIKSFIRKTAERCGGVMLRIEWWITERWRC</sequence>
<dbReference type="EMBL" id="LRQA01000038">
    <property type="protein sequence ID" value="KXA18172.1"/>
    <property type="molecule type" value="Genomic_DNA"/>
</dbReference>
<accession>A0A133NPE3</accession>
<proteinExistence type="predicted"/>
<comment type="caution">
    <text evidence="1">The sequence shown here is derived from an EMBL/GenBank/DDBJ whole genome shotgun (WGS) entry which is preliminary data.</text>
</comment>
<gene>
    <name evidence="1" type="ORF">HMPREF3216_00676</name>
</gene>